<dbReference type="AlphaFoldDB" id="A0A1Y5PQK9"/>
<name>A0A1Y5PQK9_9SPHN</name>
<dbReference type="KEGG" id="sphu:SPPYR_1130"/>
<feature type="domain" description="DUF2059" evidence="1">
    <location>
        <begin position="14"/>
        <end position="49"/>
    </location>
</feature>
<dbReference type="InterPro" id="IPR018637">
    <property type="entry name" value="DUF2059"/>
</dbReference>
<reference evidence="2" key="1">
    <citation type="submission" date="2016-03" db="EMBL/GenBank/DDBJ databases">
        <authorList>
            <person name="Ploux O."/>
        </authorList>
    </citation>
    <scope>NUCLEOTIDE SEQUENCE</scope>
    <source>
        <strain evidence="2">UC10</strain>
    </source>
</reference>
<proteinExistence type="predicted"/>
<evidence type="ECO:0000313" key="2">
    <source>
        <dbReference type="EMBL" id="SBV32250.1"/>
    </source>
</evidence>
<evidence type="ECO:0000259" key="1">
    <source>
        <dbReference type="Pfam" id="PF09832"/>
    </source>
</evidence>
<dbReference type="Pfam" id="PF09832">
    <property type="entry name" value="DUF2059"/>
    <property type="match status" value="1"/>
</dbReference>
<dbReference type="EMBL" id="LT598653">
    <property type="protein sequence ID" value="SBV32250.1"/>
    <property type="molecule type" value="Genomic_DNA"/>
</dbReference>
<protein>
    <recommendedName>
        <fullName evidence="1">DUF2059 domain-containing protein</fullName>
    </recommendedName>
</protein>
<organism evidence="2">
    <name type="scientific">uncultured Sphingopyxis sp</name>
    <dbReference type="NCBI Taxonomy" id="310581"/>
    <lineage>
        <taxon>Bacteria</taxon>
        <taxon>Pseudomonadati</taxon>
        <taxon>Pseudomonadota</taxon>
        <taxon>Alphaproteobacteria</taxon>
        <taxon>Sphingomonadales</taxon>
        <taxon>Sphingomonadaceae</taxon>
        <taxon>Sphingopyxis</taxon>
        <taxon>environmental samples</taxon>
    </lineage>
</organism>
<gene>
    <name evidence="2" type="ORF">SPPYR_1130</name>
</gene>
<sequence length="80" mass="9635">MDALKSVYEEYRPQYQEAYEDHINWEFTEEELRGIVSFLDSPLGKHYLDGSWRMEAYTGTNMEETEEMLVTKAIELYRTR</sequence>
<accession>A0A1Y5PQK9</accession>